<feature type="region of interest" description="Disordered" evidence="1">
    <location>
        <begin position="1"/>
        <end position="25"/>
    </location>
</feature>
<dbReference type="AlphaFoldDB" id="A0A382I7P6"/>
<evidence type="ECO:0000256" key="1">
    <source>
        <dbReference type="SAM" id="MobiDB-lite"/>
    </source>
</evidence>
<organism evidence="2">
    <name type="scientific">marine metagenome</name>
    <dbReference type="NCBI Taxonomy" id="408172"/>
    <lineage>
        <taxon>unclassified sequences</taxon>
        <taxon>metagenomes</taxon>
        <taxon>ecological metagenomes</taxon>
    </lineage>
</organism>
<dbReference type="EMBL" id="UINC01065505">
    <property type="protein sequence ID" value="SVB95247.1"/>
    <property type="molecule type" value="Genomic_DNA"/>
</dbReference>
<reference evidence="2" key="1">
    <citation type="submission" date="2018-05" db="EMBL/GenBank/DDBJ databases">
        <authorList>
            <person name="Lanie J.A."/>
            <person name="Ng W.-L."/>
            <person name="Kazmierczak K.M."/>
            <person name="Andrzejewski T.M."/>
            <person name="Davidsen T.M."/>
            <person name="Wayne K.J."/>
            <person name="Tettelin H."/>
            <person name="Glass J.I."/>
            <person name="Rusch D."/>
            <person name="Podicherti R."/>
            <person name="Tsui H.-C.T."/>
            <person name="Winkler M.E."/>
        </authorList>
    </citation>
    <scope>NUCLEOTIDE SEQUENCE</scope>
</reference>
<name>A0A382I7P6_9ZZZZ</name>
<feature type="non-terminal residue" evidence="2">
    <location>
        <position position="1"/>
    </location>
</feature>
<feature type="non-terminal residue" evidence="2">
    <location>
        <position position="25"/>
    </location>
</feature>
<gene>
    <name evidence="2" type="ORF">METZ01_LOCUS248101</name>
</gene>
<protein>
    <submittedName>
        <fullName evidence="2">Uncharacterized protein</fullName>
    </submittedName>
</protein>
<proteinExistence type="predicted"/>
<accession>A0A382I7P6</accession>
<evidence type="ECO:0000313" key="2">
    <source>
        <dbReference type="EMBL" id="SVB95247.1"/>
    </source>
</evidence>
<sequence length="25" mass="2389">LGRRVASAISSAATTATVGTSSPQV</sequence>